<dbReference type="GO" id="GO:1903189">
    <property type="term" value="P:glyoxal metabolic process"/>
    <property type="evidence" value="ECO:0007669"/>
    <property type="project" value="TreeGrafter"/>
</dbReference>
<keyword evidence="2" id="KW-0963">Cytoplasm</keyword>
<accession>E0VNK6</accession>
<dbReference type="FunFam" id="3.40.50.880:FF:000022">
    <property type="entry name" value="protein deglycase DJ-1"/>
    <property type="match status" value="1"/>
</dbReference>
<protein>
    <submittedName>
        <fullName evidence="5 6">Protein DJ-1, putative</fullName>
    </submittedName>
</protein>
<sequence length="211" mass="22789">MFKILSSRTPFLKLINTVKFYSITMSKKSALVLLSEGSEEMEFVISVDVLRRAGINVTVAGVQGNGVHDCSRQVKIMPDLSLEEAISKSQYDVIVLPGGLKGSETFAKSLQVGKLLKDQEESGKMIAAICAAPTALKAHQICLGKKITSYPSTETALMEGQQYNYLQDKVVVDGNLITSRGPGTAFDFALSIVENLVGKDVADTVSKQLLL</sequence>
<proteinExistence type="predicted"/>
<dbReference type="Gene3D" id="3.40.50.880">
    <property type="match status" value="1"/>
</dbReference>
<dbReference type="Pfam" id="PF01965">
    <property type="entry name" value="DJ-1_PfpI"/>
    <property type="match status" value="1"/>
</dbReference>
<dbReference type="CTD" id="8231783"/>
<dbReference type="PANTHER" id="PTHR48094:SF12">
    <property type="entry name" value="PARKINSON DISEASE PROTEIN 7 HOMOLOG"/>
    <property type="match status" value="1"/>
</dbReference>
<evidence type="ECO:0000259" key="4">
    <source>
        <dbReference type="Pfam" id="PF01965"/>
    </source>
</evidence>
<dbReference type="STRING" id="121224.E0VNK6"/>
<dbReference type="InterPro" id="IPR002818">
    <property type="entry name" value="DJ-1/PfpI"/>
</dbReference>
<dbReference type="GO" id="GO:0006979">
    <property type="term" value="P:response to oxidative stress"/>
    <property type="evidence" value="ECO:0007669"/>
    <property type="project" value="UniProtKB-ARBA"/>
</dbReference>
<dbReference type="VEuPathDB" id="VectorBase:PHUM336660"/>
<dbReference type="NCBIfam" id="TIGR01383">
    <property type="entry name" value="not_thiJ"/>
    <property type="match status" value="1"/>
</dbReference>
<dbReference type="eggNOG" id="KOG2764">
    <property type="taxonomic scope" value="Eukaryota"/>
</dbReference>
<dbReference type="InParanoid" id="E0VNK6"/>
<comment type="subcellular location">
    <subcellularLocation>
        <location evidence="1">Cytoplasm</location>
    </subcellularLocation>
</comment>
<evidence type="ECO:0000313" key="5">
    <source>
        <dbReference type="EMBL" id="EEB14962.1"/>
    </source>
</evidence>
<dbReference type="Proteomes" id="UP000009046">
    <property type="component" value="Unassembled WGS sequence"/>
</dbReference>
<evidence type="ECO:0000256" key="3">
    <source>
        <dbReference type="ARBA" id="ARBA00023097"/>
    </source>
</evidence>
<dbReference type="GO" id="GO:0005634">
    <property type="term" value="C:nucleus"/>
    <property type="evidence" value="ECO:0007669"/>
    <property type="project" value="TreeGrafter"/>
</dbReference>
<name>E0VNK6_PEDHC</name>
<dbReference type="KEGG" id="phu:Phum_PHUM336660"/>
<gene>
    <name evidence="6" type="primary">8231783</name>
    <name evidence="5" type="ORF">Phum_PHUM336660</name>
</gene>
<dbReference type="AlphaFoldDB" id="E0VNK6"/>
<evidence type="ECO:0000256" key="2">
    <source>
        <dbReference type="ARBA" id="ARBA00022490"/>
    </source>
</evidence>
<dbReference type="EnsemblMetazoa" id="PHUM336660-RA">
    <property type="protein sequence ID" value="PHUM336660-PA"/>
    <property type="gene ID" value="PHUM336660"/>
</dbReference>
<dbReference type="MEROPS" id="C56.002"/>
<dbReference type="RefSeq" id="XP_002427700.1">
    <property type="nucleotide sequence ID" value="XM_002427655.1"/>
</dbReference>
<dbReference type="InterPro" id="IPR006287">
    <property type="entry name" value="DJ-1"/>
</dbReference>
<dbReference type="GO" id="GO:0051896">
    <property type="term" value="P:regulation of phosphatidylinositol 3-kinase/protein kinase B signal transduction"/>
    <property type="evidence" value="ECO:0007669"/>
    <property type="project" value="UniProtKB-ARBA"/>
</dbReference>
<keyword evidence="7" id="KW-1185">Reference proteome</keyword>
<dbReference type="OMA" id="KATCYPG"/>
<dbReference type="CDD" id="cd03135">
    <property type="entry name" value="GATase1_DJ-1"/>
    <property type="match status" value="1"/>
</dbReference>
<keyword evidence="3" id="KW-0558">Oxidation</keyword>
<dbReference type="EMBL" id="DS235340">
    <property type="protein sequence ID" value="EEB14962.1"/>
    <property type="molecule type" value="Genomic_DNA"/>
</dbReference>
<reference evidence="5" key="1">
    <citation type="submission" date="2007-04" db="EMBL/GenBank/DDBJ databases">
        <title>Annotation of Pediculus humanus corporis strain USDA.</title>
        <authorList>
            <person name="Kirkness E."/>
            <person name="Hannick L."/>
            <person name="Hass B."/>
            <person name="Bruggner R."/>
            <person name="Lawson D."/>
            <person name="Bidwell S."/>
            <person name="Joardar V."/>
            <person name="Caler E."/>
            <person name="Walenz B."/>
            <person name="Inman J."/>
            <person name="Schobel S."/>
            <person name="Galinsky K."/>
            <person name="Amedeo P."/>
            <person name="Strausberg R."/>
        </authorList>
    </citation>
    <scope>NUCLEOTIDE SEQUENCE</scope>
    <source>
        <strain evidence="5">USDA</strain>
    </source>
</reference>
<organism>
    <name type="scientific">Pediculus humanus subsp. corporis</name>
    <name type="common">Body louse</name>
    <dbReference type="NCBI Taxonomy" id="121224"/>
    <lineage>
        <taxon>Eukaryota</taxon>
        <taxon>Metazoa</taxon>
        <taxon>Ecdysozoa</taxon>
        <taxon>Arthropoda</taxon>
        <taxon>Hexapoda</taxon>
        <taxon>Insecta</taxon>
        <taxon>Pterygota</taxon>
        <taxon>Neoptera</taxon>
        <taxon>Paraneoptera</taxon>
        <taxon>Psocodea</taxon>
        <taxon>Troctomorpha</taxon>
        <taxon>Phthiraptera</taxon>
        <taxon>Anoplura</taxon>
        <taxon>Pediculidae</taxon>
        <taxon>Pediculus</taxon>
    </lineage>
</organism>
<dbReference type="InterPro" id="IPR050325">
    <property type="entry name" value="Prot/Nucl_acid_deglycase"/>
</dbReference>
<dbReference type="EMBL" id="AAZO01003916">
    <property type="status" value="NOT_ANNOTATED_CDS"/>
    <property type="molecule type" value="Genomic_DNA"/>
</dbReference>
<evidence type="ECO:0000313" key="6">
    <source>
        <dbReference type="EnsemblMetazoa" id="PHUM336660-PA"/>
    </source>
</evidence>
<dbReference type="InterPro" id="IPR029062">
    <property type="entry name" value="Class_I_gatase-like"/>
</dbReference>
<feature type="domain" description="DJ-1/PfpI" evidence="4">
    <location>
        <begin position="28"/>
        <end position="194"/>
    </location>
</feature>
<reference evidence="6" key="3">
    <citation type="submission" date="2020-05" db="UniProtKB">
        <authorList>
            <consortium name="EnsemblMetazoa"/>
        </authorList>
    </citation>
    <scope>IDENTIFICATION</scope>
    <source>
        <strain evidence="6">USDA</strain>
    </source>
</reference>
<dbReference type="HOGENOM" id="CLU_000445_44_2_1"/>
<dbReference type="GO" id="GO:0005739">
    <property type="term" value="C:mitochondrion"/>
    <property type="evidence" value="ECO:0007669"/>
    <property type="project" value="TreeGrafter"/>
</dbReference>
<dbReference type="GO" id="GO:0046295">
    <property type="term" value="P:glycolate biosynthetic process"/>
    <property type="evidence" value="ECO:0007669"/>
    <property type="project" value="TreeGrafter"/>
</dbReference>
<dbReference type="SUPFAM" id="SSF52317">
    <property type="entry name" value="Class I glutamine amidotransferase-like"/>
    <property type="match status" value="1"/>
</dbReference>
<dbReference type="OrthoDB" id="543156at2759"/>
<dbReference type="GeneID" id="8231783"/>
<evidence type="ECO:0000313" key="7">
    <source>
        <dbReference type="Proteomes" id="UP000009046"/>
    </source>
</evidence>
<reference evidence="5" key="2">
    <citation type="submission" date="2007-04" db="EMBL/GenBank/DDBJ databases">
        <title>The genome of the human body louse.</title>
        <authorList>
            <consortium name="The Human Body Louse Genome Consortium"/>
            <person name="Kirkness E."/>
            <person name="Walenz B."/>
            <person name="Hass B."/>
            <person name="Bruggner R."/>
            <person name="Strausberg R."/>
        </authorList>
    </citation>
    <scope>NUCLEOTIDE SEQUENCE</scope>
    <source>
        <strain evidence="5">USDA</strain>
    </source>
</reference>
<dbReference type="FunCoup" id="E0VNK6">
    <property type="interactions" value="1285"/>
</dbReference>
<dbReference type="PANTHER" id="PTHR48094">
    <property type="entry name" value="PROTEIN/NUCLEIC ACID DEGLYCASE DJ-1-RELATED"/>
    <property type="match status" value="1"/>
</dbReference>
<evidence type="ECO:0000256" key="1">
    <source>
        <dbReference type="ARBA" id="ARBA00004496"/>
    </source>
</evidence>